<proteinExistence type="inferred from homology"/>
<dbReference type="SUPFAM" id="SSF111304">
    <property type="entry name" value="Recombination protein RecR"/>
    <property type="match status" value="1"/>
</dbReference>
<reference evidence="9 10" key="1">
    <citation type="submission" date="2020-08" db="EMBL/GenBank/DDBJ databases">
        <title>Genomic Encyclopedia of Type Strains, Phase IV (KMG-IV): sequencing the most valuable type-strain genomes for metagenomic binning, comparative biology and taxonomic classification.</title>
        <authorList>
            <person name="Goeker M."/>
        </authorList>
    </citation>
    <scope>NUCLEOTIDE SEQUENCE [LARGE SCALE GENOMIC DNA]</scope>
    <source>
        <strain evidence="9 10">DSM 103462</strain>
    </source>
</reference>
<dbReference type="NCBIfam" id="TIGR00615">
    <property type="entry name" value="recR"/>
    <property type="match status" value="1"/>
</dbReference>
<accession>A0A7W8G7B3</accession>
<keyword evidence="6 7" id="KW-0234">DNA repair</keyword>
<keyword evidence="4 7" id="KW-0862">Zinc</keyword>
<keyword evidence="2 7" id="KW-0227">DNA damage</keyword>
<dbReference type="InterPro" id="IPR000093">
    <property type="entry name" value="DNA_Rcmb_RecR"/>
</dbReference>
<dbReference type="PROSITE" id="PS50880">
    <property type="entry name" value="TOPRIM"/>
    <property type="match status" value="1"/>
</dbReference>
<keyword evidence="10" id="KW-1185">Reference proteome</keyword>
<protein>
    <recommendedName>
        <fullName evidence="7">Recombination protein RecR</fullName>
    </recommendedName>
</protein>
<name>A0A7W8G7B3_9SPIR</name>
<dbReference type="Pfam" id="PF13662">
    <property type="entry name" value="Toprim_4"/>
    <property type="match status" value="1"/>
</dbReference>
<keyword evidence="3 7" id="KW-0863">Zinc-finger</keyword>
<dbReference type="CDD" id="cd01025">
    <property type="entry name" value="TOPRIM_recR"/>
    <property type="match status" value="1"/>
</dbReference>
<dbReference type="Pfam" id="PF02132">
    <property type="entry name" value="RecR_ZnF"/>
    <property type="match status" value="1"/>
</dbReference>
<evidence type="ECO:0000313" key="10">
    <source>
        <dbReference type="Proteomes" id="UP000518887"/>
    </source>
</evidence>
<dbReference type="HAMAP" id="MF_00017">
    <property type="entry name" value="RecR"/>
    <property type="match status" value="1"/>
</dbReference>
<gene>
    <name evidence="7" type="primary">recR</name>
    <name evidence="9" type="ORF">HNP76_000361</name>
</gene>
<dbReference type="Gene3D" id="6.10.250.240">
    <property type="match status" value="1"/>
</dbReference>
<organism evidence="9 10">
    <name type="scientific">Treponema ruminis</name>
    <dbReference type="NCBI Taxonomy" id="744515"/>
    <lineage>
        <taxon>Bacteria</taxon>
        <taxon>Pseudomonadati</taxon>
        <taxon>Spirochaetota</taxon>
        <taxon>Spirochaetia</taxon>
        <taxon>Spirochaetales</taxon>
        <taxon>Treponemataceae</taxon>
        <taxon>Treponema</taxon>
    </lineage>
</organism>
<evidence type="ECO:0000256" key="3">
    <source>
        <dbReference type="ARBA" id="ARBA00022771"/>
    </source>
</evidence>
<dbReference type="GO" id="GO:0008270">
    <property type="term" value="F:zinc ion binding"/>
    <property type="evidence" value="ECO:0007669"/>
    <property type="project" value="UniProtKB-KW"/>
</dbReference>
<feature type="domain" description="Toprim" evidence="8">
    <location>
        <begin position="77"/>
        <end position="173"/>
    </location>
</feature>
<dbReference type="SMART" id="SM00493">
    <property type="entry name" value="TOPRIM"/>
    <property type="match status" value="1"/>
</dbReference>
<dbReference type="EMBL" id="JACHFQ010000001">
    <property type="protein sequence ID" value="MBB5225021.1"/>
    <property type="molecule type" value="Genomic_DNA"/>
</dbReference>
<dbReference type="Gene3D" id="3.30.60.80">
    <property type="match status" value="1"/>
</dbReference>
<evidence type="ECO:0000259" key="8">
    <source>
        <dbReference type="PROSITE" id="PS50880"/>
    </source>
</evidence>
<feature type="zinc finger region" description="C4-type" evidence="7">
    <location>
        <begin position="54"/>
        <end position="69"/>
    </location>
</feature>
<dbReference type="RefSeq" id="WP_184656872.1">
    <property type="nucleotide sequence ID" value="NZ_JACHFQ010000001.1"/>
</dbReference>
<keyword evidence="1 7" id="KW-0479">Metal-binding</keyword>
<dbReference type="Pfam" id="PF21176">
    <property type="entry name" value="RecR_HhH"/>
    <property type="match status" value="1"/>
</dbReference>
<sequence length="196" mass="21329">MTAIDELTDSFSRLPGIGKKSAGRLVNYILKADSAWIERFANQLATLQEKIHACSICGAWTESDPCPICSNPMRDQSVICVVEQPQDVATIESSHEFSGLFHVLGGVIAPLEGIGPDQLRIAQLLERVRSGSVKEVIIATNPTVEGDTTALYIQRLLSEIEGLTVTRLASGLPVGGDLEYADRLTLARSFRGRMKF</sequence>
<dbReference type="Gene3D" id="1.10.8.420">
    <property type="entry name" value="RecR Domain 1"/>
    <property type="match status" value="1"/>
</dbReference>
<dbReference type="PANTHER" id="PTHR30446">
    <property type="entry name" value="RECOMBINATION PROTEIN RECR"/>
    <property type="match status" value="1"/>
</dbReference>
<evidence type="ECO:0000256" key="7">
    <source>
        <dbReference type="HAMAP-Rule" id="MF_00017"/>
    </source>
</evidence>
<comment type="caution">
    <text evidence="9">The sequence shown here is derived from an EMBL/GenBank/DDBJ whole genome shotgun (WGS) entry which is preliminary data.</text>
</comment>
<dbReference type="InterPro" id="IPR006171">
    <property type="entry name" value="TOPRIM_dom"/>
</dbReference>
<dbReference type="PROSITE" id="PS01300">
    <property type="entry name" value="RECR"/>
    <property type="match status" value="1"/>
</dbReference>
<dbReference type="GO" id="GO:0006281">
    <property type="term" value="P:DNA repair"/>
    <property type="evidence" value="ECO:0007669"/>
    <property type="project" value="UniProtKB-UniRule"/>
</dbReference>
<evidence type="ECO:0000256" key="4">
    <source>
        <dbReference type="ARBA" id="ARBA00022833"/>
    </source>
</evidence>
<dbReference type="PANTHER" id="PTHR30446:SF0">
    <property type="entry name" value="RECOMBINATION PROTEIN RECR"/>
    <property type="match status" value="1"/>
</dbReference>
<dbReference type="Proteomes" id="UP000518887">
    <property type="component" value="Unassembled WGS sequence"/>
</dbReference>
<keyword evidence="5 7" id="KW-0233">DNA recombination</keyword>
<evidence type="ECO:0000256" key="6">
    <source>
        <dbReference type="ARBA" id="ARBA00023204"/>
    </source>
</evidence>
<dbReference type="AlphaFoldDB" id="A0A7W8G7B3"/>
<dbReference type="InterPro" id="IPR015967">
    <property type="entry name" value="Rcmb_RecR_Znf"/>
</dbReference>
<comment type="similarity">
    <text evidence="7">Belongs to the RecR family.</text>
</comment>
<dbReference type="InterPro" id="IPR023627">
    <property type="entry name" value="Rcmb_RecR"/>
</dbReference>
<dbReference type="GO" id="GO:0006310">
    <property type="term" value="P:DNA recombination"/>
    <property type="evidence" value="ECO:0007669"/>
    <property type="project" value="UniProtKB-UniRule"/>
</dbReference>
<dbReference type="Gene3D" id="3.40.1360.10">
    <property type="match status" value="1"/>
</dbReference>
<dbReference type="InterPro" id="IPR034137">
    <property type="entry name" value="TOPRIM_RecR"/>
</dbReference>
<evidence type="ECO:0000313" key="9">
    <source>
        <dbReference type="EMBL" id="MBB5225021.1"/>
    </source>
</evidence>
<evidence type="ECO:0000256" key="2">
    <source>
        <dbReference type="ARBA" id="ARBA00022763"/>
    </source>
</evidence>
<comment type="function">
    <text evidence="7">May play a role in DNA repair. It seems to be involved in an RecBC-independent recombinational process of DNA repair. It may act with RecF and RecO.</text>
</comment>
<evidence type="ECO:0000256" key="5">
    <source>
        <dbReference type="ARBA" id="ARBA00023172"/>
    </source>
</evidence>
<dbReference type="GO" id="GO:0003677">
    <property type="term" value="F:DNA binding"/>
    <property type="evidence" value="ECO:0007669"/>
    <property type="project" value="UniProtKB-UniRule"/>
</dbReference>
<evidence type="ECO:0000256" key="1">
    <source>
        <dbReference type="ARBA" id="ARBA00022723"/>
    </source>
</evidence>
<dbReference type="Pfam" id="PF21175">
    <property type="entry name" value="RecR_C"/>
    <property type="match status" value="1"/>
</dbReference>